<dbReference type="GO" id="GO:0005615">
    <property type="term" value="C:extracellular space"/>
    <property type="evidence" value="ECO:0007669"/>
    <property type="project" value="InterPro"/>
</dbReference>
<evidence type="ECO:0000256" key="1">
    <source>
        <dbReference type="ARBA" id="ARBA00022837"/>
    </source>
</evidence>
<dbReference type="EMBL" id="CAADFH010000026">
    <property type="protein sequence ID" value="VFJ92798.1"/>
    <property type="molecule type" value="Genomic_DNA"/>
</dbReference>
<dbReference type="AlphaFoldDB" id="A0A450UJU6"/>
<protein>
    <submittedName>
        <fullName evidence="2">Hemolysin-type calcium-binding repeat-containing protein</fullName>
    </submittedName>
</protein>
<organism evidence="2">
    <name type="scientific">Candidatus Kentrum sp. LFY</name>
    <dbReference type="NCBI Taxonomy" id="2126342"/>
    <lineage>
        <taxon>Bacteria</taxon>
        <taxon>Pseudomonadati</taxon>
        <taxon>Pseudomonadota</taxon>
        <taxon>Gammaproteobacteria</taxon>
        <taxon>Candidatus Kentrum</taxon>
    </lineage>
</organism>
<dbReference type="InterPro" id="IPR001343">
    <property type="entry name" value="Hemolysn_Ca-bd"/>
</dbReference>
<accession>A0A450UJU6</accession>
<dbReference type="Gene3D" id="2.150.10.10">
    <property type="entry name" value="Serralysin-like metalloprotease, C-terminal"/>
    <property type="match status" value="1"/>
</dbReference>
<gene>
    <name evidence="2" type="ORF">BECKLFY1418A_GA0070994_102630</name>
</gene>
<dbReference type="SUPFAM" id="SSF51120">
    <property type="entry name" value="beta-Roll"/>
    <property type="match status" value="1"/>
</dbReference>
<dbReference type="InterPro" id="IPR011049">
    <property type="entry name" value="Serralysin-like_metalloprot_C"/>
</dbReference>
<proteinExistence type="predicted"/>
<dbReference type="PROSITE" id="PS00330">
    <property type="entry name" value="HEMOLYSIN_CALCIUM"/>
    <property type="match status" value="2"/>
</dbReference>
<dbReference type="Pfam" id="PF00353">
    <property type="entry name" value="HemolysinCabind"/>
    <property type="match status" value="1"/>
</dbReference>
<dbReference type="InterPro" id="IPR018511">
    <property type="entry name" value="Hemolysin-typ_Ca-bd_CS"/>
</dbReference>
<dbReference type="PRINTS" id="PR00313">
    <property type="entry name" value="CABNDNGRPT"/>
</dbReference>
<sequence length="178" mass="18611">MGIGNRAVTDADDRLRGNNSINNVVAGTGVGDELKGYEGNDTLFGYAGNDTLDGGSDHDILMGGAGRDTLTGGTGSDIFRFVTANEGIDTITDFTSGTDKIEVVSPNFGNLSVGTLDLDRFLSTDATQTNANSVFLYDNGTGLLRFDRDGYGNAAPVQIASLIGNRNLNYSDIQIVAA</sequence>
<name>A0A450UJU6_9GAMM</name>
<reference evidence="2" key="1">
    <citation type="submission" date="2019-02" db="EMBL/GenBank/DDBJ databases">
        <authorList>
            <person name="Gruber-Vodicka R. H."/>
            <person name="Seah K. B. B."/>
        </authorList>
    </citation>
    <scope>NUCLEOTIDE SEQUENCE</scope>
    <source>
        <strain evidence="2">BECK_M6</strain>
    </source>
</reference>
<dbReference type="GO" id="GO:0005509">
    <property type="term" value="F:calcium ion binding"/>
    <property type="evidence" value="ECO:0007669"/>
    <property type="project" value="InterPro"/>
</dbReference>
<evidence type="ECO:0000313" key="2">
    <source>
        <dbReference type="EMBL" id="VFJ92798.1"/>
    </source>
</evidence>
<keyword evidence="1" id="KW-0106">Calcium</keyword>